<evidence type="ECO:0000313" key="3">
    <source>
        <dbReference type="Proteomes" id="UP000034324"/>
    </source>
</evidence>
<feature type="domain" description="Glycosyl transferase family 1" evidence="1">
    <location>
        <begin position="132"/>
        <end position="282"/>
    </location>
</feature>
<sequence length="302" mass="34272">MKILFLSRYQNIVNRGAEVFVSELAKRLSLKHEVKILPDQDSGSYDVVIPMNGGMQVVKASLGRIFKRYKLVVSGQAGIGRTSIINLMAAPDIFVALTDYMAKWASRWAWKSKIVKIPNGVDLSKFNSDGDKLNLGLEKPIILCVGALTWYKHHERIIEAMRYLDKGSLLIVGEGEQKKYLEEKGKRILGDRFKIQSFDYADMPPVYRSCDLFTLPSWDREAFGIVYLEAMASGLPVVAPNDLSRREIIGDAGIFVDTSDPEVYAKEINEGMKKNWKDLPRNQAEKFSWDKIAKDYEKIILI</sequence>
<gene>
    <name evidence="2" type="ORF">US99_C0001G0011</name>
</gene>
<name>A0A0G0NQ03_9BACT</name>
<dbReference type="PATRIC" id="fig|1618432.3.peg.11"/>
<dbReference type="CDD" id="cd03801">
    <property type="entry name" value="GT4_PimA-like"/>
    <property type="match status" value="1"/>
</dbReference>
<dbReference type="Pfam" id="PF00534">
    <property type="entry name" value="Glycos_transf_1"/>
    <property type="match status" value="1"/>
</dbReference>
<keyword evidence="2" id="KW-0808">Transferase</keyword>
<dbReference type="SUPFAM" id="SSF53756">
    <property type="entry name" value="UDP-Glycosyltransferase/glycogen phosphorylase"/>
    <property type="match status" value="1"/>
</dbReference>
<evidence type="ECO:0000313" key="2">
    <source>
        <dbReference type="EMBL" id="KKQ79156.1"/>
    </source>
</evidence>
<protein>
    <submittedName>
        <fullName evidence="2">Glycosyl transferase family 1</fullName>
    </submittedName>
</protein>
<dbReference type="Gene3D" id="3.40.50.2000">
    <property type="entry name" value="Glycogen Phosphorylase B"/>
    <property type="match status" value="2"/>
</dbReference>
<evidence type="ECO:0000259" key="1">
    <source>
        <dbReference type="Pfam" id="PF00534"/>
    </source>
</evidence>
<dbReference type="PANTHER" id="PTHR45947:SF3">
    <property type="entry name" value="SULFOQUINOVOSYL TRANSFERASE SQD2"/>
    <property type="match status" value="1"/>
</dbReference>
<dbReference type="AlphaFoldDB" id="A0A0G0NQ03"/>
<dbReference type="PANTHER" id="PTHR45947">
    <property type="entry name" value="SULFOQUINOVOSYL TRANSFERASE SQD2"/>
    <property type="match status" value="1"/>
</dbReference>
<dbReference type="Proteomes" id="UP000034324">
    <property type="component" value="Unassembled WGS sequence"/>
</dbReference>
<dbReference type="InterPro" id="IPR050194">
    <property type="entry name" value="Glycosyltransferase_grp1"/>
</dbReference>
<dbReference type="GO" id="GO:0016757">
    <property type="term" value="F:glycosyltransferase activity"/>
    <property type="evidence" value="ECO:0007669"/>
    <property type="project" value="InterPro"/>
</dbReference>
<dbReference type="EMBL" id="LBVC01000001">
    <property type="protein sequence ID" value="KKQ79156.1"/>
    <property type="molecule type" value="Genomic_DNA"/>
</dbReference>
<accession>A0A0G0NQ03</accession>
<dbReference type="InterPro" id="IPR001296">
    <property type="entry name" value="Glyco_trans_1"/>
</dbReference>
<reference evidence="2 3" key="1">
    <citation type="journal article" date="2015" name="Nature">
        <title>rRNA introns, odd ribosomes, and small enigmatic genomes across a large radiation of phyla.</title>
        <authorList>
            <person name="Brown C.T."/>
            <person name="Hug L.A."/>
            <person name="Thomas B.C."/>
            <person name="Sharon I."/>
            <person name="Castelle C.J."/>
            <person name="Singh A."/>
            <person name="Wilkins M.J."/>
            <person name="Williams K.H."/>
            <person name="Banfield J.F."/>
        </authorList>
    </citation>
    <scope>NUCLEOTIDE SEQUENCE [LARGE SCALE GENOMIC DNA]</scope>
</reference>
<comment type="caution">
    <text evidence="2">The sequence shown here is derived from an EMBL/GenBank/DDBJ whole genome shotgun (WGS) entry which is preliminary data.</text>
</comment>
<organism evidence="2 3">
    <name type="scientific">Candidatus Daviesbacteria bacterium GW2011_GWF2_38_6</name>
    <dbReference type="NCBI Taxonomy" id="1618432"/>
    <lineage>
        <taxon>Bacteria</taxon>
        <taxon>Candidatus Daviesiibacteriota</taxon>
    </lineage>
</organism>
<proteinExistence type="predicted"/>